<name>A0A6M1LMZ9_9PROT</name>
<proteinExistence type="predicted"/>
<reference evidence="1 2" key="1">
    <citation type="submission" date="2020-02" db="EMBL/GenBank/DDBJ databases">
        <authorList>
            <person name="Kim H.M."/>
            <person name="Jeon C.O."/>
        </authorList>
    </citation>
    <scope>NUCLEOTIDE SEQUENCE [LARGE SCALE GENOMIC DNA]</scope>
    <source>
        <strain evidence="1 2">PeD5</strain>
    </source>
</reference>
<protein>
    <submittedName>
        <fullName evidence="1">Uncharacterized protein</fullName>
    </submittedName>
</protein>
<dbReference type="RefSeq" id="WP_164695493.1">
    <property type="nucleotide sequence ID" value="NZ_JAAIKB010000006.1"/>
</dbReference>
<accession>A0A6M1LMZ9</accession>
<reference evidence="1 2" key="2">
    <citation type="submission" date="2020-03" db="EMBL/GenBank/DDBJ databases">
        <title>Roseomonas stagni sp. nov., isolated from pond water in Japan.</title>
        <authorList>
            <person name="Furuhata K."/>
            <person name="Miyamoto H."/>
            <person name="Goto K."/>
        </authorList>
    </citation>
    <scope>NUCLEOTIDE SEQUENCE [LARGE SCALE GENOMIC DNA]</scope>
    <source>
        <strain evidence="1 2">PeD5</strain>
    </source>
</reference>
<evidence type="ECO:0000313" key="1">
    <source>
        <dbReference type="EMBL" id="NGM21587.1"/>
    </source>
</evidence>
<sequence length="235" mass="24579">MTETPLPPRFHLSAGPAQAAGLLPMFGRVLVGLARGAITHERLGPVARVDLRDGWVTLGGEAHDAALLESAVARVVADRTGRMRDRVLPRLEFQDAEGAVLLSATALEGAEAFDAALADWVAEPAPPRPVPDAAQAPAPDDMAEDAATLALEALRDSGGEVEIAMVTRAARQSWRGRVEAVRPAMGFANIIGPDFHLHLRMGSLGGFRPAGAGREVLDTDGLPTGLTLSVLPPAC</sequence>
<organism evidence="1 2">
    <name type="scientific">Falsiroseomonas algicola</name>
    <dbReference type="NCBI Taxonomy" id="2716930"/>
    <lineage>
        <taxon>Bacteria</taxon>
        <taxon>Pseudomonadati</taxon>
        <taxon>Pseudomonadota</taxon>
        <taxon>Alphaproteobacteria</taxon>
        <taxon>Acetobacterales</taxon>
        <taxon>Roseomonadaceae</taxon>
        <taxon>Falsiroseomonas</taxon>
    </lineage>
</organism>
<dbReference type="SUPFAM" id="SSF144064">
    <property type="entry name" value="Heme iron utilization protein-like"/>
    <property type="match status" value="1"/>
</dbReference>
<evidence type="ECO:0000313" key="2">
    <source>
        <dbReference type="Proteomes" id="UP000475385"/>
    </source>
</evidence>
<keyword evidence="2" id="KW-1185">Reference proteome</keyword>
<dbReference type="Proteomes" id="UP000475385">
    <property type="component" value="Unassembled WGS sequence"/>
</dbReference>
<dbReference type="AlphaFoldDB" id="A0A6M1LMZ9"/>
<comment type="caution">
    <text evidence="1">The sequence shown here is derived from an EMBL/GenBank/DDBJ whole genome shotgun (WGS) entry which is preliminary data.</text>
</comment>
<dbReference type="EMBL" id="JAAIKB010000006">
    <property type="protein sequence ID" value="NGM21587.1"/>
    <property type="molecule type" value="Genomic_DNA"/>
</dbReference>
<gene>
    <name evidence="1" type="ORF">G3576_16305</name>
</gene>